<evidence type="ECO:0000256" key="6">
    <source>
        <dbReference type="ARBA" id="ARBA00022989"/>
    </source>
</evidence>
<sequence>MASFPPPASAAVYRDLLIFEERLKQNSARLKARKNKYQMFLGLLCAMIMTLVYYVLYQPSQHWLLHYLRIGLLMVCCTMLFLFFASGIYADRITAAKNFVPQANRALWTFNMYLNMRTVSSPPRWLAPLLFWRKTSASTSATSSHIPNENDTASLGPRRLFQRRTPIQPIPPTQNERGEIMFSSRVHANFRDGYERYRNAFERKRREKLEAQRRSRPSWLTFFWSNPTKPAPPASEKEAERHAKAT</sequence>
<comment type="similarity">
    <text evidence="3">Belongs to the CNEP1R1 family.</text>
</comment>
<keyword evidence="14" id="KW-1185">Reference proteome</keyword>
<evidence type="ECO:0000256" key="7">
    <source>
        <dbReference type="ARBA" id="ARBA00023098"/>
    </source>
</evidence>
<keyword evidence="4" id="KW-0963">Cytoplasm</keyword>
<dbReference type="PANTHER" id="PTHR20996:SF1">
    <property type="entry name" value="NUCLEAR ENVELOPE PHOSPHATASE-REGULATORY SUBUNIT 1"/>
    <property type="match status" value="1"/>
</dbReference>
<evidence type="ECO:0000256" key="10">
    <source>
        <dbReference type="ARBA" id="ARBA00030458"/>
    </source>
</evidence>
<feature type="region of interest" description="Disordered" evidence="11">
    <location>
        <begin position="222"/>
        <end position="246"/>
    </location>
</feature>
<dbReference type="AlphaFoldDB" id="A0AAF0DWP6"/>
<dbReference type="GO" id="GO:0071595">
    <property type="term" value="C:Nem1-Spo7 phosphatase complex"/>
    <property type="evidence" value="ECO:0007669"/>
    <property type="project" value="InterPro"/>
</dbReference>
<dbReference type="Pfam" id="PF03907">
    <property type="entry name" value="Spo7"/>
    <property type="match status" value="1"/>
</dbReference>
<gene>
    <name evidence="13" type="ORF">MBRA1_002938</name>
</gene>
<name>A0AAF0DWP6_9BASI</name>
<evidence type="ECO:0000313" key="13">
    <source>
        <dbReference type="EMBL" id="WFC96281.1"/>
    </source>
</evidence>
<organism evidence="13 14">
    <name type="scientific">Malassezia brasiliensis</name>
    <dbReference type="NCBI Taxonomy" id="1821822"/>
    <lineage>
        <taxon>Eukaryota</taxon>
        <taxon>Fungi</taxon>
        <taxon>Dikarya</taxon>
        <taxon>Basidiomycota</taxon>
        <taxon>Ustilaginomycotina</taxon>
        <taxon>Malasseziomycetes</taxon>
        <taxon>Malasseziales</taxon>
        <taxon>Malasseziaceae</taxon>
        <taxon>Malassezia</taxon>
    </lineage>
</organism>
<evidence type="ECO:0000256" key="8">
    <source>
        <dbReference type="ARBA" id="ARBA00023136"/>
    </source>
</evidence>
<keyword evidence="8 12" id="KW-0472">Membrane</keyword>
<evidence type="ECO:0000256" key="11">
    <source>
        <dbReference type="SAM" id="MobiDB-lite"/>
    </source>
</evidence>
<dbReference type="GO" id="GO:0006629">
    <property type="term" value="P:lipid metabolic process"/>
    <property type="evidence" value="ECO:0007669"/>
    <property type="project" value="UniProtKB-KW"/>
</dbReference>
<evidence type="ECO:0000256" key="12">
    <source>
        <dbReference type="SAM" id="Phobius"/>
    </source>
</evidence>
<evidence type="ECO:0000313" key="14">
    <source>
        <dbReference type="Proteomes" id="UP001216638"/>
    </source>
</evidence>
<feature type="transmembrane region" description="Helical" evidence="12">
    <location>
        <begin position="68"/>
        <end position="90"/>
    </location>
</feature>
<evidence type="ECO:0000256" key="5">
    <source>
        <dbReference type="ARBA" id="ARBA00022692"/>
    </source>
</evidence>
<comment type="subcellular location">
    <subcellularLocation>
        <location evidence="2">Cytoplasm</location>
    </subcellularLocation>
    <subcellularLocation>
        <location evidence="1">Nucleus membrane</location>
        <topology evidence="1">Multi-pass membrane protein</topology>
    </subcellularLocation>
</comment>
<keyword evidence="9" id="KW-0539">Nucleus</keyword>
<dbReference type="GO" id="GO:0019888">
    <property type="term" value="F:protein phosphatase regulator activity"/>
    <property type="evidence" value="ECO:0007669"/>
    <property type="project" value="InterPro"/>
</dbReference>
<feature type="transmembrane region" description="Helical" evidence="12">
    <location>
        <begin position="37"/>
        <end position="56"/>
    </location>
</feature>
<reference evidence="13" key="1">
    <citation type="submission" date="2023-03" db="EMBL/GenBank/DDBJ databases">
        <title>Mating type loci evolution in Malassezia.</title>
        <authorList>
            <person name="Coelho M.A."/>
        </authorList>
    </citation>
    <scope>NUCLEOTIDE SEQUENCE</scope>
    <source>
        <strain evidence="13">CBS 14135</strain>
    </source>
</reference>
<protein>
    <recommendedName>
        <fullName evidence="10">Transmembrane protein 188</fullName>
    </recommendedName>
</protein>
<keyword evidence="6 12" id="KW-1133">Transmembrane helix</keyword>
<proteinExistence type="inferred from homology"/>
<dbReference type="EMBL" id="CP119953">
    <property type="protein sequence ID" value="WFC96281.1"/>
    <property type="molecule type" value="Genomic_DNA"/>
</dbReference>
<evidence type="ECO:0000256" key="4">
    <source>
        <dbReference type="ARBA" id="ARBA00022490"/>
    </source>
</evidence>
<keyword evidence="5 12" id="KW-0812">Transmembrane</keyword>
<dbReference type="InterPro" id="IPR005605">
    <property type="entry name" value="Spo7"/>
</dbReference>
<evidence type="ECO:0000256" key="1">
    <source>
        <dbReference type="ARBA" id="ARBA00004232"/>
    </source>
</evidence>
<dbReference type="GO" id="GO:0031965">
    <property type="term" value="C:nuclear membrane"/>
    <property type="evidence" value="ECO:0007669"/>
    <property type="project" value="UniProtKB-SubCell"/>
</dbReference>
<dbReference type="PANTHER" id="PTHR20996">
    <property type="entry name" value="NUCLEAR ENVELOPE PHOSPHATASE-REGULATORY SUBUNIT 1"/>
    <property type="match status" value="1"/>
</dbReference>
<evidence type="ECO:0000256" key="2">
    <source>
        <dbReference type="ARBA" id="ARBA00004496"/>
    </source>
</evidence>
<dbReference type="InterPro" id="IPR019168">
    <property type="entry name" value="NEP1-R1"/>
</dbReference>
<feature type="compositionally biased region" description="Basic and acidic residues" evidence="11">
    <location>
        <begin position="235"/>
        <end position="246"/>
    </location>
</feature>
<dbReference type="Proteomes" id="UP001216638">
    <property type="component" value="Chromosome 3"/>
</dbReference>
<keyword evidence="7" id="KW-0443">Lipid metabolism</keyword>
<evidence type="ECO:0000256" key="9">
    <source>
        <dbReference type="ARBA" id="ARBA00023242"/>
    </source>
</evidence>
<evidence type="ECO:0000256" key="3">
    <source>
        <dbReference type="ARBA" id="ARBA00010998"/>
    </source>
</evidence>
<dbReference type="GO" id="GO:0005737">
    <property type="term" value="C:cytoplasm"/>
    <property type="evidence" value="ECO:0007669"/>
    <property type="project" value="UniProtKB-SubCell"/>
</dbReference>
<accession>A0AAF0DWP6</accession>